<dbReference type="GO" id="GO:0008541">
    <property type="term" value="C:proteasome regulatory particle, lid subcomplex"/>
    <property type="evidence" value="ECO:0007669"/>
    <property type="project" value="TreeGrafter"/>
</dbReference>
<keyword evidence="1" id="KW-0472">Membrane</keyword>
<gene>
    <name evidence="3" type="ORF">SO802_027955</name>
</gene>
<dbReference type="AlphaFoldDB" id="A0AAW2BQZ3"/>
<dbReference type="EMBL" id="JAZDWU010000010">
    <property type="protein sequence ID" value="KAK9987716.1"/>
    <property type="molecule type" value="Genomic_DNA"/>
</dbReference>
<dbReference type="InterPro" id="IPR057985">
    <property type="entry name" value="TPR_PSMD3_N"/>
</dbReference>
<accession>A0AAW2BQZ3</accession>
<sequence length="325" mass="36481">MYLCVCSDLKEIASLIETGAYAREVRRIMRVVRLTMALRRKLNATVLASFLNFALTPGSELHGRLFSYLPKEDEHDMDVDTATSGTQIVAKHSLPELEIYCYLLMLIFLIDQKRYNEAKACASASIARLKNLNRRTVDVLASRLYFYYSLSYELTGDLAEIRGISVLYYMYHGISPFNKGSITSSILIISTQLNLLGITHLVFVASGDGGDGRCISSSFVQVRSSLHQFWVCASPIVAASPIVVVASMVFYKRQASMVFYKRQVRARDWITEPSEAEGPAQYYEIQCLMVWHSLENSVDVNGTTSNTLESSSLPNQIVEIDCFLP</sequence>
<proteinExistence type="predicted"/>
<feature type="domain" description="26S proteasome non-ATPase regulatory subunit 3 N-terminal TPR repeats" evidence="2">
    <location>
        <begin position="5"/>
        <end position="163"/>
    </location>
</feature>
<dbReference type="Proteomes" id="UP001459277">
    <property type="component" value="Unassembled WGS sequence"/>
</dbReference>
<comment type="caution">
    <text evidence="3">The sequence shown here is derived from an EMBL/GenBank/DDBJ whole genome shotgun (WGS) entry which is preliminary data.</text>
</comment>
<evidence type="ECO:0000256" key="1">
    <source>
        <dbReference type="SAM" id="Phobius"/>
    </source>
</evidence>
<keyword evidence="1" id="KW-1133">Transmembrane helix</keyword>
<evidence type="ECO:0000259" key="2">
    <source>
        <dbReference type="Pfam" id="PF25573"/>
    </source>
</evidence>
<protein>
    <recommendedName>
        <fullName evidence="2">26S proteasome non-ATPase regulatory subunit 3 N-terminal TPR repeats domain-containing protein</fullName>
    </recommendedName>
</protein>
<keyword evidence="1" id="KW-0812">Transmembrane</keyword>
<dbReference type="InterPro" id="IPR050756">
    <property type="entry name" value="CSN3"/>
</dbReference>
<dbReference type="PANTHER" id="PTHR10758:SF2">
    <property type="entry name" value="26S PROTEASOME NON-ATPASE REGULATORY SUBUNIT 3"/>
    <property type="match status" value="1"/>
</dbReference>
<dbReference type="GO" id="GO:0006511">
    <property type="term" value="P:ubiquitin-dependent protein catabolic process"/>
    <property type="evidence" value="ECO:0007669"/>
    <property type="project" value="TreeGrafter"/>
</dbReference>
<feature type="transmembrane region" description="Helical" evidence="1">
    <location>
        <begin position="228"/>
        <end position="251"/>
    </location>
</feature>
<reference evidence="3 4" key="1">
    <citation type="submission" date="2024-01" db="EMBL/GenBank/DDBJ databases">
        <title>A telomere-to-telomere, gap-free genome of sweet tea (Lithocarpus litseifolius).</title>
        <authorList>
            <person name="Zhou J."/>
        </authorList>
    </citation>
    <scope>NUCLEOTIDE SEQUENCE [LARGE SCALE GENOMIC DNA]</scope>
    <source>
        <strain evidence="3">Zhou-2022a</strain>
        <tissue evidence="3">Leaf</tissue>
    </source>
</reference>
<dbReference type="PANTHER" id="PTHR10758">
    <property type="entry name" value="26S PROTEASOME NON-ATPASE REGULATORY SUBUNIT 3/COP9 SIGNALOSOME COMPLEX SUBUNIT 3"/>
    <property type="match status" value="1"/>
</dbReference>
<dbReference type="Pfam" id="PF25573">
    <property type="entry name" value="TPR_PSMD3_N"/>
    <property type="match status" value="1"/>
</dbReference>
<evidence type="ECO:0000313" key="4">
    <source>
        <dbReference type="Proteomes" id="UP001459277"/>
    </source>
</evidence>
<keyword evidence="4" id="KW-1185">Reference proteome</keyword>
<organism evidence="3 4">
    <name type="scientific">Lithocarpus litseifolius</name>
    <dbReference type="NCBI Taxonomy" id="425828"/>
    <lineage>
        <taxon>Eukaryota</taxon>
        <taxon>Viridiplantae</taxon>
        <taxon>Streptophyta</taxon>
        <taxon>Embryophyta</taxon>
        <taxon>Tracheophyta</taxon>
        <taxon>Spermatophyta</taxon>
        <taxon>Magnoliopsida</taxon>
        <taxon>eudicotyledons</taxon>
        <taxon>Gunneridae</taxon>
        <taxon>Pentapetalae</taxon>
        <taxon>rosids</taxon>
        <taxon>fabids</taxon>
        <taxon>Fagales</taxon>
        <taxon>Fagaceae</taxon>
        <taxon>Lithocarpus</taxon>
    </lineage>
</organism>
<name>A0AAW2BQZ3_9ROSI</name>
<evidence type="ECO:0000313" key="3">
    <source>
        <dbReference type="EMBL" id="KAK9987716.1"/>
    </source>
</evidence>